<protein>
    <submittedName>
        <fullName evidence="2">Uncharacterized protein</fullName>
    </submittedName>
</protein>
<dbReference type="AlphaFoldDB" id="A0A1M6LH53"/>
<gene>
    <name evidence="2" type="ORF">SAMN02745912_00794</name>
</gene>
<keyword evidence="1" id="KW-1133">Transmembrane helix</keyword>
<organism evidence="2 3">
    <name type="scientific">Paramaledivibacter caminithermalis (strain DSM 15212 / CIP 107654 / DViRD3)</name>
    <name type="common">Clostridium caminithermale</name>
    <dbReference type="NCBI Taxonomy" id="1121301"/>
    <lineage>
        <taxon>Bacteria</taxon>
        <taxon>Bacillati</taxon>
        <taxon>Bacillota</taxon>
        <taxon>Clostridia</taxon>
        <taxon>Peptostreptococcales</taxon>
        <taxon>Caminicellaceae</taxon>
        <taxon>Paramaledivibacter</taxon>
    </lineage>
</organism>
<accession>A0A1M6LH53</accession>
<proteinExistence type="predicted"/>
<keyword evidence="3" id="KW-1185">Reference proteome</keyword>
<feature type="transmembrane region" description="Helical" evidence="1">
    <location>
        <begin position="313"/>
        <end position="333"/>
    </location>
</feature>
<sequence>MGSSYTDKYKILKTFKKDTLQNVLIGSNKENDSNVVVINILYKDKTFEVLSKLQLSKGLHNLVHLEENQNSLIVITEYKEGTPLDVYLSYFDTTLKHKINLAYEYMTKIVRYDIFHNSVKKVLIDESQINIKNGELHFSELLFLNDDFSDPISFNIIASKIASIIEKIVFTKTNTQDIYYQSEAKKITEFINRLRKDANNFNSIEEVYDAFRKIYIYNFFMDEEYKLDNKDKEALHLNEKNNNLPHNKIIGFNEMDNLKNNSKKLDVDKSIKAGLAMSSNNRIMNSNEILIGNEENAFDYENPNEYKRKSRNYMPIVVIGGILVVILLFSILYKPVLNFLNLSTTSSHTKTEAYFEYSKISSNTYYFENKSKIFGKDNDTTQISWQIYKRDKLVEEINDEPSLKIRFENQGEYRIVLTITDKYGNTDNYDEIIYNNTMEIDELKNKIESEEKLNNLSLVYSNESIVKDYNAYRSGDHSLKLGKKGKFNSQKIIIDKINITDVPSLSMWIAPSSKENIKILVRGFKNNKSQFLKHVTFSPKEINTWELVEISGLSENIDKIEITFKNFNSPIWLDDIIIGSYK</sequence>
<evidence type="ECO:0000256" key="1">
    <source>
        <dbReference type="SAM" id="Phobius"/>
    </source>
</evidence>
<keyword evidence="1" id="KW-0472">Membrane</keyword>
<keyword evidence="1" id="KW-0812">Transmembrane</keyword>
<dbReference type="OrthoDB" id="1949232at2"/>
<dbReference type="EMBL" id="FRAG01000006">
    <property type="protein sequence ID" value="SHJ70509.1"/>
    <property type="molecule type" value="Genomic_DNA"/>
</dbReference>
<dbReference type="RefSeq" id="WP_073147199.1">
    <property type="nucleotide sequence ID" value="NZ_FRAG01000006.1"/>
</dbReference>
<dbReference type="Proteomes" id="UP000184465">
    <property type="component" value="Unassembled WGS sequence"/>
</dbReference>
<reference evidence="2 3" key="1">
    <citation type="submission" date="2016-11" db="EMBL/GenBank/DDBJ databases">
        <authorList>
            <person name="Jaros S."/>
            <person name="Januszkiewicz K."/>
            <person name="Wedrychowicz H."/>
        </authorList>
    </citation>
    <scope>NUCLEOTIDE SEQUENCE [LARGE SCALE GENOMIC DNA]</scope>
    <source>
        <strain evidence="2 3">DSM 15212</strain>
    </source>
</reference>
<evidence type="ECO:0000313" key="2">
    <source>
        <dbReference type="EMBL" id="SHJ70509.1"/>
    </source>
</evidence>
<name>A0A1M6LH53_PARC5</name>
<evidence type="ECO:0000313" key="3">
    <source>
        <dbReference type="Proteomes" id="UP000184465"/>
    </source>
</evidence>